<reference evidence="1" key="2">
    <citation type="submission" date="2022-03" db="EMBL/GenBank/DDBJ databases">
        <title>Draft title - Genomic analysis of global carrot germplasm unveils the trajectory of domestication and the origin of high carotenoid orange carrot.</title>
        <authorList>
            <person name="Iorizzo M."/>
            <person name="Ellison S."/>
            <person name="Senalik D."/>
            <person name="Macko-Podgorni A."/>
            <person name="Grzebelus D."/>
            <person name="Bostan H."/>
            <person name="Rolling W."/>
            <person name="Curaba J."/>
            <person name="Simon P."/>
        </authorList>
    </citation>
    <scope>NUCLEOTIDE SEQUENCE</scope>
    <source>
        <tissue evidence="1">Leaf</tissue>
    </source>
</reference>
<accession>A0A166CUI9</accession>
<gene>
    <name evidence="1" type="ORF">DCAR_0205828</name>
</gene>
<proteinExistence type="predicted"/>
<organism evidence="1 2">
    <name type="scientific">Daucus carota subsp. sativus</name>
    <name type="common">Carrot</name>
    <dbReference type="NCBI Taxonomy" id="79200"/>
    <lineage>
        <taxon>Eukaryota</taxon>
        <taxon>Viridiplantae</taxon>
        <taxon>Streptophyta</taxon>
        <taxon>Embryophyta</taxon>
        <taxon>Tracheophyta</taxon>
        <taxon>Spermatophyta</taxon>
        <taxon>Magnoliopsida</taxon>
        <taxon>eudicotyledons</taxon>
        <taxon>Gunneridae</taxon>
        <taxon>Pentapetalae</taxon>
        <taxon>asterids</taxon>
        <taxon>campanulids</taxon>
        <taxon>Apiales</taxon>
        <taxon>Apiaceae</taxon>
        <taxon>Apioideae</taxon>
        <taxon>Scandiceae</taxon>
        <taxon>Daucinae</taxon>
        <taxon>Daucus</taxon>
        <taxon>Daucus sect. Daucus</taxon>
    </lineage>
</organism>
<reference evidence="1" key="1">
    <citation type="journal article" date="2016" name="Nat. Genet.">
        <title>A high-quality carrot genome assembly provides new insights into carotenoid accumulation and asterid genome evolution.</title>
        <authorList>
            <person name="Iorizzo M."/>
            <person name="Ellison S."/>
            <person name="Senalik D."/>
            <person name="Zeng P."/>
            <person name="Satapoomin P."/>
            <person name="Huang J."/>
            <person name="Bowman M."/>
            <person name="Iovene M."/>
            <person name="Sanseverino W."/>
            <person name="Cavagnaro P."/>
            <person name="Yildiz M."/>
            <person name="Macko-Podgorni A."/>
            <person name="Moranska E."/>
            <person name="Grzebelus E."/>
            <person name="Grzebelus D."/>
            <person name="Ashrafi H."/>
            <person name="Zheng Z."/>
            <person name="Cheng S."/>
            <person name="Spooner D."/>
            <person name="Van Deynze A."/>
            <person name="Simon P."/>
        </authorList>
    </citation>
    <scope>NUCLEOTIDE SEQUENCE</scope>
    <source>
        <tissue evidence="1">Leaf</tissue>
    </source>
</reference>
<dbReference type="SUPFAM" id="SSF52058">
    <property type="entry name" value="L domain-like"/>
    <property type="match status" value="1"/>
</dbReference>
<sequence>MERLPNLSNLKQLERLDLRYCYALTDIQGLEELTSLRLLKLGVMLGSASGTWCQPVLEAFKIRTCGSNTASVSISYHKNMPDYLAWQPLVGCTGKLEETAKFVACLNMLGGQL</sequence>
<dbReference type="AlphaFoldDB" id="A0A166CUI9"/>
<evidence type="ECO:0000313" key="2">
    <source>
        <dbReference type="Proteomes" id="UP000077755"/>
    </source>
</evidence>
<dbReference type="Gramene" id="KZN04351">
    <property type="protein sequence ID" value="KZN04351"/>
    <property type="gene ID" value="DCAR_005188"/>
</dbReference>
<dbReference type="Proteomes" id="UP000077755">
    <property type="component" value="Chromosome 2"/>
</dbReference>
<protein>
    <submittedName>
        <fullName evidence="1">Uncharacterized protein</fullName>
    </submittedName>
</protein>
<dbReference type="Gene3D" id="3.80.10.10">
    <property type="entry name" value="Ribonuclease Inhibitor"/>
    <property type="match status" value="1"/>
</dbReference>
<dbReference type="EMBL" id="CP093344">
    <property type="protein sequence ID" value="WOG86611.1"/>
    <property type="molecule type" value="Genomic_DNA"/>
</dbReference>
<evidence type="ECO:0000313" key="1">
    <source>
        <dbReference type="EMBL" id="WOG86611.1"/>
    </source>
</evidence>
<dbReference type="InterPro" id="IPR032675">
    <property type="entry name" value="LRR_dom_sf"/>
</dbReference>
<name>A0A166CUI9_DAUCS</name>
<keyword evidence="2" id="KW-1185">Reference proteome</keyword>